<accession>A0A4P8IZK9</accession>
<name>A0A4P8IZK9_9BURK</name>
<dbReference type="OrthoDB" id="1264301at2"/>
<dbReference type="Pfam" id="PF09926">
    <property type="entry name" value="DUF2158"/>
    <property type="match status" value="1"/>
</dbReference>
<dbReference type="KEGG" id="tvl:FAZ95_33525"/>
<dbReference type="InterPro" id="IPR019226">
    <property type="entry name" value="DUF2158"/>
</dbReference>
<sequence>MLTATCTQMAQFFVGDVVTLKVGGPRMTITDVGPVQFADGDWLRCQWFDDRGELRQDLFSRDDVKREPRSISPGSVHLRSYASPIRNAF</sequence>
<gene>
    <name evidence="1" type="ORF">FAZ95_33525</name>
</gene>
<evidence type="ECO:0000313" key="1">
    <source>
        <dbReference type="EMBL" id="QCP53916.1"/>
    </source>
</evidence>
<evidence type="ECO:0000313" key="2">
    <source>
        <dbReference type="Proteomes" id="UP000298656"/>
    </source>
</evidence>
<proteinExistence type="predicted"/>
<organism evidence="1 2">
    <name type="scientific">Trinickia violacea</name>
    <dbReference type="NCBI Taxonomy" id="2571746"/>
    <lineage>
        <taxon>Bacteria</taxon>
        <taxon>Pseudomonadati</taxon>
        <taxon>Pseudomonadota</taxon>
        <taxon>Betaproteobacteria</taxon>
        <taxon>Burkholderiales</taxon>
        <taxon>Burkholderiaceae</taxon>
        <taxon>Trinickia</taxon>
    </lineage>
</organism>
<dbReference type="EMBL" id="CP040078">
    <property type="protein sequence ID" value="QCP53916.1"/>
    <property type="molecule type" value="Genomic_DNA"/>
</dbReference>
<keyword evidence="2" id="KW-1185">Reference proteome</keyword>
<reference evidence="1 2" key="1">
    <citation type="submission" date="2019-05" db="EMBL/GenBank/DDBJ databases">
        <title>Burkholderia sp. DHOD12, isolated from subtropical forest soil.</title>
        <authorList>
            <person name="Gao Z.-H."/>
            <person name="Qiu L.-H."/>
        </authorList>
    </citation>
    <scope>NUCLEOTIDE SEQUENCE [LARGE SCALE GENOMIC DNA]</scope>
    <source>
        <strain evidence="1 2">DHOD12</strain>
    </source>
</reference>
<dbReference type="AlphaFoldDB" id="A0A4P8IZK9"/>
<protein>
    <submittedName>
        <fullName evidence="1">DUF2158 domain-containing protein</fullName>
    </submittedName>
</protein>
<dbReference type="Proteomes" id="UP000298656">
    <property type="component" value="Chromosome 2"/>
</dbReference>